<sequence length="423" mass="46903">MVGAPPTAEPKPSPKPSTTTISDLHEELLLEILLRLPSLPNLVRVAFTCRPWLRAIASSPEFRRRFRALHPQPLLGHFADAEDPPDADTPEFVTAAAAANADADLAAVLRGGDLSFESIAEVEGGEASPGWHVVDCHGGYLLLLNPFYRMFAITNPLIRNLDFFSPLPGEVELKRKGESAFTGFHLVHSDEDPGSFTVIFVCRDKLRLRAVVFSSENGNWIVHPWIEFAADSSVRLMSKTGVLVDGSIYWPCGCRDIMKLNIATMEFSNVELPRNLLLPGCTLIAGDTKDGALCIVCAVDFLFLVLLRRIGSDGIETWVLQNTFTLSPYLSWVAQGLQYSYKGIRVMGVKAGYVYLAKVEVIPNAHSPYSIFSHCFSLCLETMRLDRLPQERFEGRFYPYIMAWPPSLIRVDGSFGHEAKGSQ</sequence>
<dbReference type="STRING" id="77586.A0A0D9VE59"/>
<dbReference type="eggNOG" id="ENOG502QRG7">
    <property type="taxonomic scope" value="Eukaryota"/>
</dbReference>
<dbReference type="Proteomes" id="UP000032180">
    <property type="component" value="Chromosome 2"/>
</dbReference>
<feature type="domain" description="F-box" evidence="2">
    <location>
        <begin position="21"/>
        <end position="62"/>
    </location>
</feature>
<reference evidence="5" key="2">
    <citation type="submission" date="2013-12" db="EMBL/GenBank/DDBJ databases">
        <authorList>
            <person name="Yu Y."/>
            <person name="Lee S."/>
            <person name="de Baynast K."/>
            <person name="Wissotski M."/>
            <person name="Liu L."/>
            <person name="Talag J."/>
            <person name="Goicoechea J."/>
            <person name="Angelova A."/>
            <person name="Jetty R."/>
            <person name="Kudrna D."/>
            <person name="Golser W."/>
            <person name="Rivera L."/>
            <person name="Zhang J."/>
            <person name="Wing R."/>
        </authorList>
    </citation>
    <scope>NUCLEOTIDE SEQUENCE</scope>
</reference>
<evidence type="ECO:0000259" key="2">
    <source>
        <dbReference type="Pfam" id="PF00646"/>
    </source>
</evidence>
<dbReference type="HOGENOM" id="CLU_017945_8_2_1"/>
<dbReference type="InterPro" id="IPR056594">
    <property type="entry name" value="AT5G49610-like_b-prop"/>
</dbReference>
<organism evidence="4 5">
    <name type="scientific">Leersia perrieri</name>
    <dbReference type="NCBI Taxonomy" id="77586"/>
    <lineage>
        <taxon>Eukaryota</taxon>
        <taxon>Viridiplantae</taxon>
        <taxon>Streptophyta</taxon>
        <taxon>Embryophyta</taxon>
        <taxon>Tracheophyta</taxon>
        <taxon>Spermatophyta</taxon>
        <taxon>Magnoliopsida</taxon>
        <taxon>Liliopsida</taxon>
        <taxon>Poales</taxon>
        <taxon>Poaceae</taxon>
        <taxon>BOP clade</taxon>
        <taxon>Oryzoideae</taxon>
        <taxon>Oryzeae</taxon>
        <taxon>Oryzinae</taxon>
        <taxon>Leersia</taxon>
    </lineage>
</organism>
<evidence type="ECO:0000313" key="5">
    <source>
        <dbReference type="Proteomes" id="UP000032180"/>
    </source>
</evidence>
<evidence type="ECO:0000313" key="4">
    <source>
        <dbReference type="EnsemblPlants" id="LPERR02G08580.1"/>
    </source>
</evidence>
<keyword evidence="5" id="KW-1185">Reference proteome</keyword>
<protein>
    <recommendedName>
        <fullName evidence="6">F-box domain-containing protein</fullName>
    </recommendedName>
</protein>
<dbReference type="AlphaFoldDB" id="A0A0D9VE59"/>
<feature type="region of interest" description="Disordered" evidence="1">
    <location>
        <begin position="1"/>
        <end position="20"/>
    </location>
</feature>
<evidence type="ECO:0000259" key="3">
    <source>
        <dbReference type="Pfam" id="PF23635"/>
    </source>
</evidence>
<proteinExistence type="predicted"/>
<feature type="domain" description="F-box protein AT5G49610-like beta-propeller" evidence="3">
    <location>
        <begin position="132"/>
        <end position="406"/>
    </location>
</feature>
<dbReference type="Pfam" id="PF00646">
    <property type="entry name" value="F-box"/>
    <property type="match status" value="1"/>
</dbReference>
<dbReference type="Gramene" id="LPERR02G08580.1">
    <property type="protein sequence ID" value="LPERR02G08580.1"/>
    <property type="gene ID" value="LPERR02G08580"/>
</dbReference>
<dbReference type="InterPro" id="IPR001810">
    <property type="entry name" value="F-box_dom"/>
</dbReference>
<accession>A0A0D9VE59</accession>
<reference evidence="4 5" key="1">
    <citation type="submission" date="2012-08" db="EMBL/GenBank/DDBJ databases">
        <title>Oryza genome evolution.</title>
        <authorList>
            <person name="Wing R.A."/>
        </authorList>
    </citation>
    <scope>NUCLEOTIDE SEQUENCE</scope>
</reference>
<dbReference type="Pfam" id="PF23635">
    <property type="entry name" value="Beta-prop_AT5G49610-like"/>
    <property type="match status" value="1"/>
</dbReference>
<reference evidence="4" key="3">
    <citation type="submission" date="2015-04" db="UniProtKB">
        <authorList>
            <consortium name="EnsemblPlants"/>
        </authorList>
    </citation>
    <scope>IDENTIFICATION</scope>
</reference>
<evidence type="ECO:0000256" key="1">
    <source>
        <dbReference type="SAM" id="MobiDB-lite"/>
    </source>
</evidence>
<dbReference type="Gene3D" id="1.20.1280.50">
    <property type="match status" value="1"/>
</dbReference>
<dbReference type="InterPro" id="IPR036047">
    <property type="entry name" value="F-box-like_dom_sf"/>
</dbReference>
<dbReference type="SUPFAM" id="SSF81383">
    <property type="entry name" value="F-box domain"/>
    <property type="match status" value="1"/>
</dbReference>
<evidence type="ECO:0008006" key="6">
    <source>
        <dbReference type="Google" id="ProtNLM"/>
    </source>
</evidence>
<dbReference type="PANTHER" id="PTHR33207">
    <property type="entry name" value="F-BOX DOMAIN CONTAINING PROTEIN-RELATED"/>
    <property type="match status" value="1"/>
</dbReference>
<dbReference type="EnsemblPlants" id="LPERR02G08580.1">
    <property type="protein sequence ID" value="LPERR02G08580.1"/>
    <property type="gene ID" value="LPERR02G08580"/>
</dbReference>
<name>A0A0D9VE59_9ORYZ</name>